<dbReference type="OMA" id="SWFRLLI"/>
<dbReference type="InterPro" id="IPR052895">
    <property type="entry name" value="HetReg/Transcr_Mod"/>
</dbReference>
<reference evidence="3" key="1">
    <citation type="journal article" date="2014" name="Genome Announc.">
        <title>Draft genome sequence of Colletotrichum sublineola, a destructive pathogen of cultivated sorghum.</title>
        <authorList>
            <person name="Baroncelli R."/>
            <person name="Sanz-Martin J.M."/>
            <person name="Rech G.E."/>
            <person name="Sukno S.A."/>
            <person name="Thon M.R."/>
        </authorList>
    </citation>
    <scope>NUCLEOTIDE SEQUENCE [LARGE SCALE GENOMIC DNA]</scope>
    <source>
        <strain evidence="3">TX430BB</strain>
    </source>
</reference>
<feature type="domain" description="Heterokaryon incompatibility" evidence="1">
    <location>
        <begin position="144"/>
        <end position="313"/>
    </location>
</feature>
<keyword evidence="3" id="KW-1185">Reference proteome</keyword>
<dbReference type="HOGENOM" id="CLU_004184_7_2_1"/>
<dbReference type="Pfam" id="PF06985">
    <property type="entry name" value="HET"/>
    <property type="match status" value="1"/>
</dbReference>
<gene>
    <name evidence="2" type="ORF">CSUB01_12501</name>
</gene>
<evidence type="ECO:0000259" key="1">
    <source>
        <dbReference type="Pfam" id="PF06985"/>
    </source>
</evidence>
<organism evidence="2 3">
    <name type="scientific">Colletotrichum sublineola</name>
    <name type="common">Sorghum anthracnose fungus</name>
    <dbReference type="NCBI Taxonomy" id="1173701"/>
    <lineage>
        <taxon>Eukaryota</taxon>
        <taxon>Fungi</taxon>
        <taxon>Dikarya</taxon>
        <taxon>Ascomycota</taxon>
        <taxon>Pezizomycotina</taxon>
        <taxon>Sordariomycetes</taxon>
        <taxon>Hypocreomycetidae</taxon>
        <taxon>Glomerellales</taxon>
        <taxon>Glomerellaceae</taxon>
        <taxon>Colletotrichum</taxon>
        <taxon>Colletotrichum graminicola species complex</taxon>
    </lineage>
</organism>
<accession>A0A066X168</accession>
<name>A0A066X168_COLSU</name>
<dbReference type="AlphaFoldDB" id="A0A066X168"/>
<proteinExistence type="predicted"/>
<evidence type="ECO:0000313" key="2">
    <source>
        <dbReference type="EMBL" id="KDN59730.1"/>
    </source>
</evidence>
<dbReference type="EMBL" id="JMSE01001622">
    <property type="protein sequence ID" value="KDN59730.1"/>
    <property type="molecule type" value="Genomic_DNA"/>
</dbReference>
<dbReference type="PANTHER" id="PTHR24148">
    <property type="entry name" value="ANKYRIN REPEAT DOMAIN-CONTAINING PROTEIN 39 HOMOLOG-RELATED"/>
    <property type="match status" value="1"/>
</dbReference>
<dbReference type="Pfam" id="PF26639">
    <property type="entry name" value="Het-6_barrel"/>
    <property type="match status" value="1"/>
</dbReference>
<evidence type="ECO:0000313" key="3">
    <source>
        <dbReference type="Proteomes" id="UP000027238"/>
    </source>
</evidence>
<dbReference type="OrthoDB" id="2288928at2759"/>
<dbReference type="STRING" id="1173701.A0A066X168"/>
<dbReference type="PANTHER" id="PTHR24148:SF73">
    <property type="entry name" value="HET DOMAIN PROTEIN (AFU_ORTHOLOGUE AFUA_8G01020)"/>
    <property type="match status" value="1"/>
</dbReference>
<protein>
    <recommendedName>
        <fullName evidence="1">Heterokaryon incompatibility domain-containing protein</fullName>
    </recommendedName>
</protein>
<dbReference type="Proteomes" id="UP000027238">
    <property type="component" value="Unassembled WGS sequence"/>
</dbReference>
<dbReference type="eggNOG" id="ENOG502S2V9">
    <property type="taxonomic scope" value="Eukaryota"/>
</dbReference>
<comment type="caution">
    <text evidence="2">The sequence shown here is derived from an EMBL/GenBank/DDBJ whole genome shotgun (WGS) entry which is preliminary data.</text>
</comment>
<sequence>MADPVEYASKRLQSFEEFSDVPLDLPSKFTKVLAYQRDRQRFARGDGAIPACWQWDENAPSEHVMSMTESLQGLQAQPEHEPGTADWAFPDSRLSNNAVPSTVYSMLPDNSWFRLLILQPSKDLWAPIQCSLRAFKRNDVRCQYEALSYAWKEGDSEYEWQGEKEGNKWRPLRITCNEHQVPVKGNLGSALIHLRHPSRARAIWVDALCINQNDAFEVTEQIQAMAETYRQAYRTIVWLGMMPESSATHLCKAHSLKYPEAAMEALCHIVKHWDPSKSVRYFVTDLVTRSVEAKEPHPDCRASWFSRKWVIQEVTLSPSVDVLFHNCRISWRWIGLAAAVMRTKYDVVLREHRLYNVYNAYLRFRLSERHGLDPSKLTFVELLRLTAGFITSEPRDIFFALLGLETSDHHSQHRPLFKANHRMSYEDICISFARSTLEVARSRPSPLAILLDAGISGDGRGSAGARKRMPSWVPSWKPGRPSLLSPYSLDHHFEASKGLGLYLDISSPTHLTLQGMSISTVLWTSPHTIASEDDIASSIDWISTFPFTEPIMPSHLEVYSRTLCAGRDSYGGREQDRAAMVLPFLAFAMYGVIPDMKSYHWLNAARQSLPKAQQNPWNDEDNSTVKCHRNTSSSWNAEWIASRKRFGHIASLVARGRRLFLTAAGHIGLGPGETAAGDSVWILGGCSMPLILRPGNGEHKVLVGPCYVDDIMDGEAVNAAELGERSFGPLWSDSFRQIAEGDKACLATSELQIQQIVIQ</sequence>
<dbReference type="InterPro" id="IPR010730">
    <property type="entry name" value="HET"/>
</dbReference>